<reference evidence="1 2" key="1">
    <citation type="submission" date="2019-02" db="EMBL/GenBank/DDBJ databases">
        <title>The genomic architecture of introgression among sibling species of bacteria.</title>
        <authorList>
            <person name="Cavassim M.I.A."/>
            <person name="Moeskjaer S."/>
            <person name="Moslemi C."/>
            <person name="Fields B."/>
            <person name="Bachmann A."/>
            <person name="Vilhjalmsson B."/>
            <person name="Schierup M.H."/>
            <person name="Young J.P.W."/>
            <person name="Andersen S.U."/>
        </authorList>
    </citation>
    <scope>NUCLEOTIDE SEQUENCE [LARGE SCALE GENOMIC DNA]</scope>
    <source>
        <strain evidence="1 2">SM141A</strain>
    </source>
</reference>
<dbReference type="EMBL" id="SIOX01000001">
    <property type="protein sequence ID" value="TAX84365.1"/>
    <property type="molecule type" value="Genomic_DNA"/>
</dbReference>
<dbReference type="PANTHER" id="PTHR36849">
    <property type="entry name" value="CYTOPLASMIC PROTEIN-RELATED"/>
    <property type="match status" value="1"/>
</dbReference>
<dbReference type="RefSeq" id="WP_130656974.1">
    <property type="nucleotide sequence ID" value="NZ_SINW01000007.1"/>
</dbReference>
<proteinExistence type="predicted"/>
<comment type="caution">
    <text evidence="1">The sequence shown here is derived from an EMBL/GenBank/DDBJ whole genome shotgun (WGS) entry which is preliminary data.</text>
</comment>
<name>A0ABY1XGE8_9HYPH</name>
<dbReference type="PANTHER" id="PTHR36849:SF1">
    <property type="entry name" value="CYTOPLASMIC PROTEIN"/>
    <property type="match status" value="1"/>
</dbReference>
<keyword evidence="2" id="KW-1185">Reference proteome</keyword>
<dbReference type="InterPro" id="IPR052552">
    <property type="entry name" value="YeaO-like"/>
</dbReference>
<gene>
    <name evidence="1" type="ORF">ELH98_09495</name>
</gene>
<protein>
    <submittedName>
        <fullName evidence="1">DUF488 domain-containing protein</fullName>
    </submittedName>
</protein>
<dbReference type="Proteomes" id="UP000291659">
    <property type="component" value="Unassembled WGS sequence"/>
</dbReference>
<accession>A0ABY1XGE8</accession>
<evidence type="ECO:0000313" key="1">
    <source>
        <dbReference type="EMBL" id="TAX84365.1"/>
    </source>
</evidence>
<evidence type="ECO:0000313" key="2">
    <source>
        <dbReference type="Proteomes" id="UP000291659"/>
    </source>
</evidence>
<dbReference type="Pfam" id="PF22752">
    <property type="entry name" value="DUF488-N3i"/>
    <property type="match status" value="1"/>
</dbReference>
<organism evidence="1 2">
    <name type="scientific">Rhizobium ruizarguesonis</name>
    <dbReference type="NCBI Taxonomy" id="2081791"/>
    <lineage>
        <taxon>Bacteria</taxon>
        <taxon>Pseudomonadati</taxon>
        <taxon>Pseudomonadota</taxon>
        <taxon>Alphaproteobacteria</taxon>
        <taxon>Hyphomicrobiales</taxon>
        <taxon>Rhizobiaceae</taxon>
        <taxon>Rhizobium/Agrobacterium group</taxon>
        <taxon>Rhizobium</taxon>
    </lineage>
</organism>
<sequence>MALNIKRIYEPKDDKDGMRILVDRLWPRGLNKQDAAVDIWLKDIAPSPALRRWFGHDPAKWTEFQRRYRDELEKNPSTVEELKRQIGQSDATLLYAAKDLHHNHAIVLQHFVGEDSRAP</sequence>